<dbReference type="Proteomes" id="UP000559626">
    <property type="component" value="Unassembled WGS sequence"/>
</dbReference>
<sequence>MNKAALLLAGLALASCHRAANVKSGSVSAGTSTPVAQPVTTPAGVKTANTNFKYLNGRGKVHFKRKDTDQSANFALRINRDSAIWLSGSLLGIEGVRALLTPDSVRVVNRLQKTYFAGDYAYLSQLLNVPVSYQQMQAILLGDYQPAPKGALPIVKQEGDNQSVTYPQAPLILEQLVSQSTGRLQQLKVSESNAQRSLTVGYTDFQAPTGSPLPFAFTTNVLGQQGAGAEATSATLNYQKVEVGAGRLDFPFSIPSGYKKETRVGKK</sequence>
<proteinExistence type="predicted"/>
<keyword evidence="1" id="KW-0732">Signal</keyword>
<dbReference type="EMBL" id="JABBGH010000002">
    <property type="protein sequence ID" value="NML66616.1"/>
    <property type="molecule type" value="Genomic_DNA"/>
</dbReference>
<dbReference type="PROSITE" id="PS51257">
    <property type="entry name" value="PROKAR_LIPOPROTEIN"/>
    <property type="match status" value="1"/>
</dbReference>
<evidence type="ECO:0000313" key="2">
    <source>
        <dbReference type="EMBL" id="NML66616.1"/>
    </source>
</evidence>
<dbReference type="Gene3D" id="2.50.20.10">
    <property type="entry name" value="Lipoprotein localisation LolA/LolB/LppX"/>
    <property type="match status" value="1"/>
</dbReference>
<dbReference type="InterPro" id="IPR025634">
    <property type="entry name" value="DUF4292"/>
</dbReference>
<comment type="caution">
    <text evidence="2">The sequence shown here is derived from an EMBL/GenBank/DDBJ whole genome shotgun (WGS) entry which is preliminary data.</text>
</comment>
<keyword evidence="3" id="KW-1185">Reference proteome</keyword>
<feature type="chain" id="PRO_5030561371" evidence="1">
    <location>
        <begin position="20"/>
        <end position="267"/>
    </location>
</feature>
<dbReference type="RefSeq" id="WP_169532249.1">
    <property type="nucleotide sequence ID" value="NZ_JABBGH010000002.1"/>
</dbReference>
<accession>A0A7Y0FNI6</accession>
<dbReference type="AlphaFoldDB" id="A0A7Y0FNI6"/>
<gene>
    <name evidence="2" type="ORF">HHL22_15520</name>
</gene>
<evidence type="ECO:0000313" key="3">
    <source>
        <dbReference type="Proteomes" id="UP000559626"/>
    </source>
</evidence>
<dbReference type="Pfam" id="PF14125">
    <property type="entry name" value="DUF4292"/>
    <property type="match status" value="1"/>
</dbReference>
<reference evidence="2 3" key="1">
    <citation type="submission" date="2020-04" db="EMBL/GenBank/DDBJ databases">
        <title>Hymenobacter polaris sp. nov., isolated from Arctic soil.</title>
        <authorList>
            <person name="Dahal R.H."/>
        </authorList>
    </citation>
    <scope>NUCLEOTIDE SEQUENCE [LARGE SCALE GENOMIC DNA]</scope>
    <source>
        <strain evidence="2 3">RP-2-7</strain>
    </source>
</reference>
<name>A0A7Y0FNI6_9BACT</name>
<organism evidence="2 3">
    <name type="scientific">Hymenobacter polaris</name>
    <dbReference type="NCBI Taxonomy" id="2682546"/>
    <lineage>
        <taxon>Bacteria</taxon>
        <taxon>Pseudomonadati</taxon>
        <taxon>Bacteroidota</taxon>
        <taxon>Cytophagia</taxon>
        <taxon>Cytophagales</taxon>
        <taxon>Hymenobacteraceae</taxon>
        <taxon>Hymenobacter</taxon>
    </lineage>
</organism>
<protein>
    <submittedName>
        <fullName evidence="2">DUF4292 domain-containing protein</fullName>
    </submittedName>
</protein>
<evidence type="ECO:0000256" key="1">
    <source>
        <dbReference type="SAM" id="SignalP"/>
    </source>
</evidence>
<feature type="signal peptide" evidence="1">
    <location>
        <begin position="1"/>
        <end position="19"/>
    </location>
</feature>